<dbReference type="EMBL" id="CP063077">
    <property type="protein sequence ID" value="QOQ86517.1"/>
    <property type="molecule type" value="Genomic_DNA"/>
</dbReference>
<accession>A0A6M8N5H9</accession>
<dbReference type="KEGG" id="ccor:CCORG_a0039"/>
<evidence type="ECO:0000313" key="4">
    <source>
        <dbReference type="Proteomes" id="UP000594749"/>
    </source>
</evidence>
<reference evidence="3 4" key="2">
    <citation type="submission" date="2020-10" db="EMBL/GenBank/DDBJ databases">
        <title>Campylobacter and Helicobacter PacBio genomes.</title>
        <authorList>
            <person name="Lane C."/>
        </authorList>
    </citation>
    <scope>NUCLEOTIDE SEQUENCE [LARGE SCALE GENOMIC DNA]</scope>
    <source>
        <strain evidence="3 4">2016D-0077</strain>
        <plasmid evidence="3 4">pLMG-27932-1</plasmid>
    </source>
</reference>
<dbReference type="AlphaFoldDB" id="A0A6M8N5H9"/>
<reference evidence="2" key="1">
    <citation type="submission" date="2020-05" db="EMBL/GenBank/DDBJ databases">
        <title>Complete genome sequencing of Campylobacter and Arcobacter type strains.</title>
        <authorList>
            <person name="Miller W.G."/>
            <person name="Yee E."/>
        </authorList>
    </citation>
    <scope>NUCLEOTIDE SEQUENCE [LARGE SCALE GENOMIC DNA]</scope>
    <source>
        <strain evidence="2">LMG 27932</strain>
        <plasmid evidence="2">pCCORG</plasmid>
    </source>
</reference>
<organism evidence="2">
    <name type="scientific">Campylobacter corcagiensis</name>
    <dbReference type="NCBI Taxonomy" id="1448857"/>
    <lineage>
        <taxon>Bacteria</taxon>
        <taxon>Pseudomonadati</taxon>
        <taxon>Campylobacterota</taxon>
        <taxon>Epsilonproteobacteria</taxon>
        <taxon>Campylobacterales</taxon>
        <taxon>Campylobacteraceae</taxon>
        <taxon>Campylobacter</taxon>
    </lineage>
</organism>
<dbReference type="RefSeq" id="WP_025803677.1">
    <property type="nucleotide sequence ID" value="NZ_CP053843.1"/>
</dbReference>
<geneLocation type="plasmid" evidence="2">
    <name>pCCORG</name>
</geneLocation>
<evidence type="ECO:0008006" key="5">
    <source>
        <dbReference type="Google" id="ProtNLM"/>
    </source>
</evidence>
<feature type="signal peptide" evidence="1">
    <location>
        <begin position="1"/>
        <end position="17"/>
    </location>
</feature>
<gene>
    <name evidence="2" type="ORF">CCORG_a0039</name>
    <name evidence="3" type="ORF">IMC76_00040</name>
</gene>
<name>A0A6M8N5H9_9BACT</name>
<keyword evidence="4" id="KW-1185">Reference proteome</keyword>
<geneLocation type="plasmid" evidence="3 4">
    <name>pLMG-27932-1</name>
</geneLocation>
<dbReference type="EMBL" id="CP053843">
    <property type="protein sequence ID" value="QKF65575.1"/>
    <property type="molecule type" value="Genomic_DNA"/>
</dbReference>
<proteinExistence type="predicted"/>
<dbReference type="Proteomes" id="UP000594749">
    <property type="component" value="Plasmid pLMG-27932-1"/>
</dbReference>
<protein>
    <recommendedName>
        <fullName evidence="5">Ankyrin repeat domain-containing protein</fullName>
    </recommendedName>
</protein>
<keyword evidence="1" id="KW-0732">Signal</keyword>
<sequence>MKKIVLISCFLAFSLYGANLDIKSNSEVFNKNLVEIKNVKESINSSSGREGAELNKYFHWEVLPNAFSDVIKIDDDEGFKSMLKVLNELNIDINSFSEENSIYSIAKEIIDNNSINCMKVLTLSNFNFKNKVLDKNYNQISLLDYARNSGASKEIISLLDNLK</sequence>
<feature type="chain" id="PRO_5038312413" description="Ankyrin repeat domain-containing protein" evidence="1">
    <location>
        <begin position="18"/>
        <end position="163"/>
    </location>
</feature>
<keyword evidence="2" id="KW-0614">Plasmid</keyword>
<evidence type="ECO:0000313" key="3">
    <source>
        <dbReference type="EMBL" id="QOQ86517.1"/>
    </source>
</evidence>
<evidence type="ECO:0000256" key="1">
    <source>
        <dbReference type="SAM" id="SignalP"/>
    </source>
</evidence>
<evidence type="ECO:0000313" key="2">
    <source>
        <dbReference type="EMBL" id="QKF65575.1"/>
    </source>
</evidence>